<dbReference type="Gene3D" id="2.20.200.10">
    <property type="entry name" value="Outer membrane efflux proteins (OEP)"/>
    <property type="match status" value="1"/>
</dbReference>
<keyword evidence="2" id="KW-0564">Palmitate</keyword>
<keyword evidence="2" id="KW-1134">Transmembrane beta strand</keyword>
<dbReference type="InterPro" id="IPR003423">
    <property type="entry name" value="OMP_efflux"/>
</dbReference>
<dbReference type="Proteomes" id="UP000283341">
    <property type="component" value="Unassembled WGS sequence"/>
</dbReference>
<dbReference type="GO" id="GO:0005886">
    <property type="term" value="C:plasma membrane"/>
    <property type="evidence" value="ECO:0007669"/>
    <property type="project" value="UniProtKB-SubCell"/>
</dbReference>
<keyword evidence="2" id="KW-0812">Transmembrane</keyword>
<accession>A0A412IJS3</accession>
<dbReference type="PANTHER" id="PTHR30203">
    <property type="entry name" value="OUTER MEMBRANE CATION EFFLUX PROTEIN"/>
    <property type="match status" value="1"/>
</dbReference>
<dbReference type="EMBL" id="VVYX01000011">
    <property type="protein sequence ID" value="KAA5419442.1"/>
    <property type="molecule type" value="Genomic_DNA"/>
</dbReference>
<evidence type="ECO:0000313" key="4">
    <source>
        <dbReference type="EMBL" id="RGS37782.1"/>
    </source>
</evidence>
<dbReference type="Pfam" id="PF02321">
    <property type="entry name" value="OEP"/>
    <property type="match status" value="2"/>
</dbReference>
<organism evidence="4 5">
    <name type="scientific">Bacteroides cellulosilyticus</name>
    <dbReference type="NCBI Taxonomy" id="246787"/>
    <lineage>
        <taxon>Bacteria</taxon>
        <taxon>Pseudomonadati</taxon>
        <taxon>Bacteroidota</taxon>
        <taxon>Bacteroidia</taxon>
        <taxon>Bacteroidales</taxon>
        <taxon>Bacteroidaceae</taxon>
        <taxon>Bacteroides</taxon>
    </lineage>
</organism>
<protein>
    <submittedName>
        <fullName evidence="3">Efflux transporter outer membrane subunit</fullName>
    </submittedName>
    <submittedName>
        <fullName evidence="4">TolC family protein</fullName>
    </submittedName>
</protein>
<name>A0A412IJS3_9BACE</name>
<dbReference type="GO" id="GO:0015562">
    <property type="term" value="F:efflux transmembrane transporter activity"/>
    <property type="evidence" value="ECO:0007669"/>
    <property type="project" value="InterPro"/>
</dbReference>
<evidence type="ECO:0000256" key="2">
    <source>
        <dbReference type="RuleBase" id="RU362097"/>
    </source>
</evidence>
<evidence type="ECO:0000256" key="1">
    <source>
        <dbReference type="ARBA" id="ARBA00007613"/>
    </source>
</evidence>
<comment type="similarity">
    <text evidence="1 2">Belongs to the outer membrane factor (OMF) (TC 1.B.17) family.</text>
</comment>
<evidence type="ECO:0000313" key="5">
    <source>
        <dbReference type="Proteomes" id="UP000283341"/>
    </source>
</evidence>
<proteinExistence type="inferred from homology"/>
<dbReference type="Proteomes" id="UP000482653">
    <property type="component" value="Unassembled WGS sequence"/>
</dbReference>
<dbReference type="AlphaFoldDB" id="A0A412IJS3"/>
<gene>
    <name evidence="4" type="ORF">DWX97_08525</name>
    <name evidence="3" type="ORF">F2Y87_10695</name>
</gene>
<dbReference type="NCBIfam" id="TIGR01845">
    <property type="entry name" value="outer_NodT"/>
    <property type="match status" value="1"/>
</dbReference>
<reference evidence="3 6" key="2">
    <citation type="journal article" date="2019" name="Nat. Med.">
        <title>A library of human gut bacterial isolates paired with longitudinal multiomics data enables mechanistic microbiome research.</title>
        <authorList>
            <person name="Poyet M."/>
            <person name="Groussin M."/>
            <person name="Gibbons S.M."/>
            <person name="Avila-Pacheco J."/>
            <person name="Jiang X."/>
            <person name="Kearney S.M."/>
            <person name="Perrotta A.R."/>
            <person name="Berdy B."/>
            <person name="Zhao S."/>
            <person name="Lieberman T.D."/>
            <person name="Swanson P.K."/>
            <person name="Smith M."/>
            <person name="Roesemann S."/>
            <person name="Alexander J.E."/>
            <person name="Rich S.A."/>
            <person name="Livny J."/>
            <person name="Vlamakis H."/>
            <person name="Clish C."/>
            <person name="Bullock K."/>
            <person name="Deik A."/>
            <person name="Scott J."/>
            <person name="Pierce K.A."/>
            <person name="Xavier R.J."/>
            <person name="Alm E.J."/>
        </authorList>
    </citation>
    <scope>NUCLEOTIDE SEQUENCE [LARGE SCALE GENOMIC DNA]</scope>
    <source>
        <strain evidence="3 6">BIOML-A8</strain>
    </source>
</reference>
<keyword evidence="2" id="KW-0449">Lipoprotein</keyword>
<comment type="subcellular location">
    <subcellularLocation>
        <location evidence="2">Cell membrane</location>
        <topology evidence="2">Lipid-anchor</topology>
    </subcellularLocation>
</comment>
<dbReference type="SUPFAM" id="SSF56954">
    <property type="entry name" value="Outer membrane efflux proteins (OEP)"/>
    <property type="match status" value="1"/>
</dbReference>
<evidence type="ECO:0000313" key="3">
    <source>
        <dbReference type="EMBL" id="KAA5419442.1"/>
    </source>
</evidence>
<evidence type="ECO:0000313" key="6">
    <source>
        <dbReference type="Proteomes" id="UP000482653"/>
    </source>
</evidence>
<comment type="caution">
    <text evidence="4">The sequence shown here is derived from an EMBL/GenBank/DDBJ whole genome shotgun (WGS) entry which is preliminary data.</text>
</comment>
<dbReference type="EMBL" id="QRVJ01000005">
    <property type="protein sequence ID" value="RGS37782.1"/>
    <property type="molecule type" value="Genomic_DNA"/>
</dbReference>
<reference evidence="4 5" key="1">
    <citation type="submission" date="2018-08" db="EMBL/GenBank/DDBJ databases">
        <title>A genome reference for cultivated species of the human gut microbiota.</title>
        <authorList>
            <person name="Zou Y."/>
            <person name="Xue W."/>
            <person name="Luo G."/>
        </authorList>
    </citation>
    <scope>NUCLEOTIDE SEQUENCE [LARGE SCALE GENOMIC DNA]</scope>
    <source>
        <strain evidence="4 5">AF22-3AC</strain>
    </source>
</reference>
<sequence>MKMKFAYYTFILLWAVCLMTGCSIYKPYSRPEVQTEGLYRDLEETKDTASIATLGWRNLFSDKNLQALIDKGLERNTDLRVAHTRVKAAEAVLMNARLSYLPSVVLAPDGSISGTEGAKAIKTYNLAASASWEIDLFGKVTNAKREALAALEGSRAYRQAVETQLIATIANSYYMLLMLDRQLIISEQTLITWKETEHSIEALKRAGKSNDAAVLQAKANRLALEASVVSIRKSIRETENVLSALLADTSHDIMRGALQKQQFPDTLSAGLPVQLLANRPDVRQAEWNLAQAYYATNAARSAFYPSLTLSGSIGWTNNVGGVVVNPGSWLFSAVGSLMQPLFNKGTNIANLRQAKARQEEALLLFQQSLLDAGKEVNNALTRWQSARIRMDYVNQQIMTLQEAVRKTELLMQHTSTNYLEVLTARQRLLEAELTQAQDKFEEIQGVIDLYHAVGGR</sequence>
<dbReference type="PANTHER" id="PTHR30203:SF33">
    <property type="entry name" value="BLR4455 PROTEIN"/>
    <property type="match status" value="1"/>
</dbReference>
<dbReference type="InterPro" id="IPR010131">
    <property type="entry name" value="MdtP/NodT-like"/>
</dbReference>
<dbReference type="PROSITE" id="PS51257">
    <property type="entry name" value="PROKAR_LIPOPROTEIN"/>
    <property type="match status" value="1"/>
</dbReference>
<dbReference type="Gene3D" id="1.20.1600.10">
    <property type="entry name" value="Outer membrane efflux proteins (OEP)"/>
    <property type="match status" value="1"/>
</dbReference>
<keyword evidence="2" id="KW-0472">Membrane</keyword>